<feature type="region of interest" description="Disordered" evidence="1">
    <location>
        <begin position="279"/>
        <end position="357"/>
    </location>
</feature>
<evidence type="ECO:0000259" key="2">
    <source>
        <dbReference type="PROSITE" id="PS50234"/>
    </source>
</evidence>
<feature type="compositionally biased region" description="Basic and acidic residues" evidence="1">
    <location>
        <begin position="248"/>
        <end position="266"/>
    </location>
</feature>
<sequence length="630" mass="73885">MKFLDFMDKQTDPFINMALTDLARTLSQEPTLDVEFTFYSYYQKDLKRLTVSHYWSRLLSERKMEGMKSDVYLRAFGEHHYSDQNVIMQFRHEVNQLMYPQFSKQLFCLLEDRRLEKLCITERAGMSDAFNFRQIVFQQRFRERFTHHKRSKEWLDMIFCCIYLQIIHRPVALPPSFLFLKPAIRHLSNMFDQLNSTDEVRQTVKTFETSLKSGLKDMQAIYFGLSEQIRDKKQTKELKSSNKCQSQSEEHLSKEKNSQDDKWSTWHEEQQMIGDNLLQHDLDQGKKTNLTDGDTNRIESGDQAAGNYQSSSNQSNHQQDDHSIEKKQETRQSTHSLHSNEDSEVNRHAKRIEKTSIKPTYEEIQEYQKVREQIGSLERQLSLTLRKTIEQKQTAPRHERYFGRLSQKKLPSLLIQNQPTLFYKKNVKEDQQLDAAFSLLVDCSASMIDKMEETKQGVILFHETLKALKISHEITGFWEDAMEATDIEQPNTLFQVISFQQSLHQSAGPRILQLSPEDDNRDGYAIRQVEKRLLIRPEKRKILLVFSDGEPSAYHYNDNDGIIDTYKAVSNARKKGIEVIGVFLGSEDSQDKEIDTMKKIYGRDCLIIPTIKDIPLYLTPLLKKLLFQII</sequence>
<dbReference type="Gene3D" id="3.40.50.410">
    <property type="entry name" value="von Willebrand factor, type A domain"/>
    <property type="match status" value="1"/>
</dbReference>
<dbReference type="EMBL" id="JBHUMR010000014">
    <property type="protein sequence ID" value="MFD2618362.1"/>
    <property type="molecule type" value="Genomic_DNA"/>
</dbReference>
<dbReference type="RefSeq" id="WP_141191428.1">
    <property type="nucleotide sequence ID" value="NZ_JBHUMR010000014.1"/>
</dbReference>
<dbReference type="Pfam" id="PF11775">
    <property type="entry name" value="CobT_C"/>
    <property type="match status" value="1"/>
</dbReference>
<dbReference type="InterPro" id="IPR051928">
    <property type="entry name" value="NorD/CobT"/>
</dbReference>
<reference evidence="4" key="1">
    <citation type="journal article" date="2019" name="Int. J. Syst. Evol. Microbiol.">
        <title>The Global Catalogue of Microorganisms (GCM) 10K type strain sequencing project: providing services to taxonomists for standard genome sequencing and annotation.</title>
        <authorList>
            <consortium name="The Broad Institute Genomics Platform"/>
            <consortium name="The Broad Institute Genome Sequencing Center for Infectious Disease"/>
            <person name="Wu L."/>
            <person name="Ma J."/>
        </authorList>
    </citation>
    <scope>NUCLEOTIDE SEQUENCE [LARGE SCALE GENOMIC DNA]</scope>
    <source>
        <strain evidence="4">TISTR 2241</strain>
    </source>
</reference>
<dbReference type="PANTHER" id="PTHR41248:SF1">
    <property type="entry name" value="NORD PROTEIN"/>
    <property type="match status" value="1"/>
</dbReference>
<feature type="compositionally biased region" description="Basic and acidic residues" evidence="1">
    <location>
        <begin position="318"/>
        <end position="356"/>
    </location>
</feature>
<name>A0ABW5PUE1_9BACI</name>
<feature type="domain" description="VWFA" evidence="2">
    <location>
        <begin position="536"/>
        <end position="625"/>
    </location>
</feature>
<comment type="caution">
    <text evidence="3">The sequence shown here is derived from an EMBL/GenBank/DDBJ whole genome shotgun (WGS) entry which is preliminary data.</text>
</comment>
<proteinExistence type="predicted"/>
<dbReference type="InterPro" id="IPR025861">
    <property type="entry name" value="CobT_VWA_dom"/>
</dbReference>
<protein>
    <submittedName>
        <fullName evidence="3">VWA domain-containing protein</fullName>
    </submittedName>
</protein>
<dbReference type="InterPro" id="IPR002035">
    <property type="entry name" value="VWF_A"/>
</dbReference>
<gene>
    <name evidence="3" type="ORF">ACFSTF_13710</name>
</gene>
<evidence type="ECO:0000313" key="4">
    <source>
        <dbReference type="Proteomes" id="UP001597458"/>
    </source>
</evidence>
<keyword evidence="4" id="KW-1185">Reference proteome</keyword>
<dbReference type="Proteomes" id="UP001597458">
    <property type="component" value="Unassembled WGS sequence"/>
</dbReference>
<dbReference type="CDD" id="cd01454">
    <property type="entry name" value="vWA_norD_type"/>
    <property type="match status" value="1"/>
</dbReference>
<evidence type="ECO:0000313" key="3">
    <source>
        <dbReference type="EMBL" id="MFD2618362.1"/>
    </source>
</evidence>
<dbReference type="InterPro" id="IPR036465">
    <property type="entry name" value="vWFA_dom_sf"/>
</dbReference>
<dbReference type="PANTHER" id="PTHR41248">
    <property type="entry name" value="NORD PROTEIN"/>
    <property type="match status" value="1"/>
</dbReference>
<accession>A0ABW5PUE1</accession>
<dbReference type="SUPFAM" id="SSF53300">
    <property type="entry name" value="vWA-like"/>
    <property type="match status" value="1"/>
</dbReference>
<organism evidence="3 4">
    <name type="scientific">Terrilactibacillus laevilacticus</name>
    <dbReference type="NCBI Taxonomy" id="1380157"/>
    <lineage>
        <taxon>Bacteria</taxon>
        <taxon>Bacillati</taxon>
        <taxon>Bacillota</taxon>
        <taxon>Bacilli</taxon>
        <taxon>Bacillales</taxon>
        <taxon>Bacillaceae</taxon>
        <taxon>Terrilactibacillus</taxon>
    </lineage>
</organism>
<feature type="region of interest" description="Disordered" evidence="1">
    <location>
        <begin position="234"/>
        <end position="266"/>
    </location>
</feature>
<dbReference type="SMART" id="SM00327">
    <property type="entry name" value="VWA"/>
    <property type="match status" value="1"/>
</dbReference>
<evidence type="ECO:0000256" key="1">
    <source>
        <dbReference type="SAM" id="MobiDB-lite"/>
    </source>
</evidence>
<dbReference type="PROSITE" id="PS50234">
    <property type="entry name" value="VWFA"/>
    <property type="match status" value="1"/>
</dbReference>